<organism evidence="2 3">
    <name type="scientific">Micromonospora matsumotoense</name>
    <dbReference type="NCBI Taxonomy" id="121616"/>
    <lineage>
        <taxon>Bacteria</taxon>
        <taxon>Bacillati</taxon>
        <taxon>Actinomycetota</taxon>
        <taxon>Actinomycetes</taxon>
        <taxon>Micromonosporales</taxon>
        <taxon>Micromonosporaceae</taxon>
        <taxon>Micromonospora</taxon>
    </lineage>
</organism>
<reference evidence="3" key="1">
    <citation type="submission" date="2016-06" db="EMBL/GenBank/DDBJ databases">
        <authorList>
            <person name="Varghese N."/>
            <person name="Submissions Spin"/>
        </authorList>
    </citation>
    <scope>NUCLEOTIDE SEQUENCE [LARGE SCALE GENOMIC DNA]</scope>
    <source>
        <strain evidence="3">DSM 44100</strain>
    </source>
</reference>
<dbReference type="GO" id="GO:0031177">
    <property type="term" value="F:phosphopantetheine binding"/>
    <property type="evidence" value="ECO:0007669"/>
    <property type="project" value="TreeGrafter"/>
</dbReference>
<dbReference type="InterPro" id="IPR023213">
    <property type="entry name" value="CAT-like_dom_sf"/>
</dbReference>
<dbReference type="GO" id="GO:0044550">
    <property type="term" value="P:secondary metabolite biosynthetic process"/>
    <property type="evidence" value="ECO:0007669"/>
    <property type="project" value="TreeGrafter"/>
</dbReference>
<name>A0A1C5AY33_9ACTN</name>
<feature type="domain" description="Condensation" evidence="1">
    <location>
        <begin position="1"/>
        <end position="337"/>
    </location>
</feature>
<dbReference type="Pfam" id="PF00668">
    <property type="entry name" value="Condensation"/>
    <property type="match status" value="1"/>
</dbReference>
<dbReference type="GO" id="GO:0043041">
    <property type="term" value="P:amino acid activation for nonribosomal peptide biosynthetic process"/>
    <property type="evidence" value="ECO:0007669"/>
    <property type="project" value="TreeGrafter"/>
</dbReference>
<dbReference type="SUPFAM" id="SSF52777">
    <property type="entry name" value="CoA-dependent acyltransferases"/>
    <property type="match status" value="2"/>
</dbReference>
<protein>
    <submittedName>
        <fullName evidence="2">Condensation domain-containing protein</fullName>
    </submittedName>
</protein>
<dbReference type="GO" id="GO:0005829">
    <property type="term" value="C:cytosol"/>
    <property type="evidence" value="ECO:0007669"/>
    <property type="project" value="TreeGrafter"/>
</dbReference>
<dbReference type="GO" id="GO:0003824">
    <property type="term" value="F:catalytic activity"/>
    <property type="evidence" value="ECO:0007669"/>
    <property type="project" value="InterPro"/>
</dbReference>
<dbReference type="STRING" id="121616.GA0070216_1542"/>
<dbReference type="InterPro" id="IPR001242">
    <property type="entry name" value="Condensation_dom"/>
</dbReference>
<gene>
    <name evidence="2" type="ORF">GA0070216_1542</name>
</gene>
<dbReference type="CDD" id="cd19540">
    <property type="entry name" value="LCL_NRPS-like"/>
    <property type="match status" value="1"/>
</dbReference>
<dbReference type="Proteomes" id="UP000198797">
    <property type="component" value="Unassembled WGS sequence"/>
</dbReference>
<keyword evidence="3" id="KW-1185">Reference proteome</keyword>
<accession>A0A1C5AY33</accession>
<dbReference type="Gene3D" id="3.30.559.30">
    <property type="entry name" value="Nonribosomal peptide synthetase, condensation domain"/>
    <property type="match status" value="1"/>
</dbReference>
<evidence type="ECO:0000313" key="2">
    <source>
        <dbReference type="EMBL" id="SCF50122.1"/>
    </source>
</evidence>
<feature type="non-terminal residue" evidence="2">
    <location>
        <position position="339"/>
    </location>
</feature>
<evidence type="ECO:0000259" key="1">
    <source>
        <dbReference type="Pfam" id="PF00668"/>
    </source>
</evidence>
<dbReference type="RefSeq" id="WP_245722910.1">
    <property type="nucleotide sequence ID" value="NZ_FMCU01000054.1"/>
</dbReference>
<evidence type="ECO:0000313" key="3">
    <source>
        <dbReference type="Proteomes" id="UP000198797"/>
    </source>
</evidence>
<proteinExistence type="predicted"/>
<dbReference type="FunFam" id="3.30.559.10:FF:000012">
    <property type="entry name" value="Non-ribosomal peptide synthetase"/>
    <property type="match status" value="1"/>
</dbReference>
<dbReference type="Gene3D" id="3.30.559.10">
    <property type="entry name" value="Chloramphenicol acetyltransferase-like domain"/>
    <property type="match status" value="1"/>
</dbReference>
<dbReference type="PANTHER" id="PTHR45527:SF1">
    <property type="entry name" value="FATTY ACID SYNTHASE"/>
    <property type="match status" value="1"/>
</dbReference>
<sequence>MIPLSYAQRRLWFISQLEGASNAYNMPMLLRLTGDVDVPALCAAARDVLTRHEVLRTTFPTTDGEPHQRIIEPEDLNWHVELVDVSPAELETELERAAKTIFDIATDLPVRSWLFSTGPDEHVFVTVMHHIVSDGWSITVLTRDLSAAYEARRAGRSPDWEPLDIQYADFTLWQREVLGDPDDPDSLMSRHVAYWREALAGAPEELALPLDHPRPEIMSRRATSVPLLVPSALHAQAAEFAAEEGVTLFMIMQATVAMLLSRLGTGTDIPIGTPVAGRTDEALDDLVGCFINMLVLRTDVSGNPTFREVLVRARETALSAFEHQDVPFEKLVEELAPAR</sequence>
<dbReference type="AlphaFoldDB" id="A0A1C5AY33"/>
<dbReference type="GO" id="GO:0008610">
    <property type="term" value="P:lipid biosynthetic process"/>
    <property type="evidence" value="ECO:0007669"/>
    <property type="project" value="UniProtKB-ARBA"/>
</dbReference>
<dbReference type="PANTHER" id="PTHR45527">
    <property type="entry name" value="NONRIBOSOMAL PEPTIDE SYNTHETASE"/>
    <property type="match status" value="1"/>
</dbReference>
<dbReference type="EMBL" id="FMCU01000054">
    <property type="protein sequence ID" value="SCF50122.1"/>
    <property type="molecule type" value="Genomic_DNA"/>
</dbReference>